<name>S0F037_CHTCT</name>
<dbReference type="KEGG" id="ccz:CCALI_02652"/>
<proteinExistence type="predicted"/>
<dbReference type="AlphaFoldDB" id="S0F037"/>
<accession>S0F037</accession>
<keyword evidence="2" id="KW-1185">Reference proteome</keyword>
<dbReference type="HOGENOM" id="CLU_1056465_0_0_0"/>
<dbReference type="STRING" id="454171.CP488_01439"/>
<evidence type="ECO:0000313" key="2">
    <source>
        <dbReference type="Proteomes" id="UP000014227"/>
    </source>
</evidence>
<protein>
    <submittedName>
        <fullName evidence="1">Uncharacterized protein</fullName>
    </submittedName>
</protein>
<dbReference type="Proteomes" id="UP000014227">
    <property type="component" value="Chromosome I"/>
</dbReference>
<gene>
    <name evidence="1" type="ORF">CCALI_02652</name>
</gene>
<dbReference type="RefSeq" id="WP_016483951.1">
    <property type="nucleotide sequence ID" value="NC_021487.1"/>
</dbReference>
<organism evidence="1 2">
    <name type="scientific">Chthonomonas calidirosea (strain DSM 23976 / ICMP 18418 / T49)</name>
    <dbReference type="NCBI Taxonomy" id="1303518"/>
    <lineage>
        <taxon>Bacteria</taxon>
        <taxon>Bacillati</taxon>
        <taxon>Armatimonadota</taxon>
        <taxon>Chthonomonadia</taxon>
        <taxon>Chthonomonadales</taxon>
        <taxon>Chthonomonadaceae</taxon>
        <taxon>Chthonomonas</taxon>
    </lineage>
</organism>
<reference evidence="2" key="1">
    <citation type="submission" date="2013-03" db="EMBL/GenBank/DDBJ databases">
        <title>Genome sequence of Chthonomonas calidirosea, the first sequenced genome from the Armatimonadetes phylum (formally candidate division OP10).</title>
        <authorList>
            <person name="Lee K.C.Y."/>
            <person name="Morgan X.C."/>
            <person name="Dunfield P.F."/>
            <person name="Tamas I."/>
            <person name="Houghton K.M."/>
            <person name="Vyssotski M."/>
            <person name="Ryan J.L.J."/>
            <person name="Lagutin K."/>
            <person name="McDonald I.R."/>
            <person name="Stott M.B."/>
        </authorList>
    </citation>
    <scope>NUCLEOTIDE SEQUENCE [LARGE SCALE GENOMIC DNA]</scope>
    <source>
        <strain evidence="2">DSM 23976 / ICMP 18418 / T49</strain>
    </source>
</reference>
<dbReference type="InParanoid" id="S0F037"/>
<evidence type="ECO:0000313" key="1">
    <source>
        <dbReference type="EMBL" id="CCW36442.1"/>
    </source>
</evidence>
<dbReference type="EMBL" id="HF951689">
    <property type="protein sequence ID" value="CCW36442.1"/>
    <property type="molecule type" value="Genomic_DNA"/>
</dbReference>
<sequence>MLWPRFAVSAARRRFLGGGFLAYFLRFWQKENNAPSSPPLSASGLPLHAHMRMGNPPVQPLDTMILFERGDNNNGRAETHEVLSLIHQEKGARSYPWTLYASLETHHTEGDACVVCSRLHKYGPGWSTGLHSEVFTHSRAVVIGCNIEVSNDYQGPDATLAIGLNIQAKGPQKTQYGIQIHGDGAFERSIGLNGSGSIGLDLGGKFDVGVHAHQNPIRLSEGTCIELEDTGTIRMRYLKGRIEFLKGDRCFAHIDVEGPDHAL</sequence>
<dbReference type="PATRIC" id="fig|1303518.3.peg.2753"/>
<dbReference type="OrthoDB" id="10019349at2"/>